<sequence length="64" mass="7002">MEHGAAPTDLTQNAQPSSSWSSGSQPELLAALKQLELVLASRKTQLARMKENLDSIIKEKKDLP</sequence>
<name>A0A1D1VQL2_RAMVA</name>
<dbReference type="Proteomes" id="UP000186922">
    <property type="component" value="Unassembled WGS sequence"/>
</dbReference>
<accession>A0A1D1VQL2</accession>
<feature type="region of interest" description="Disordered" evidence="1">
    <location>
        <begin position="1"/>
        <end position="25"/>
    </location>
</feature>
<evidence type="ECO:0000313" key="3">
    <source>
        <dbReference type="Proteomes" id="UP000186922"/>
    </source>
</evidence>
<comment type="caution">
    <text evidence="2">The sequence shown here is derived from an EMBL/GenBank/DDBJ whole genome shotgun (WGS) entry which is preliminary data.</text>
</comment>
<evidence type="ECO:0000313" key="2">
    <source>
        <dbReference type="EMBL" id="GAV03867.1"/>
    </source>
</evidence>
<gene>
    <name evidence="2" type="primary">RvY_14236-1</name>
    <name evidence="2" type="synonym">RvY_14236.1</name>
    <name evidence="2" type="ORF">RvY_14236</name>
</gene>
<dbReference type="AlphaFoldDB" id="A0A1D1VQL2"/>
<proteinExistence type="predicted"/>
<organism evidence="2 3">
    <name type="scientific">Ramazzottius varieornatus</name>
    <name type="common">Water bear</name>
    <name type="synonym">Tardigrade</name>
    <dbReference type="NCBI Taxonomy" id="947166"/>
    <lineage>
        <taxon>Eukaryota</taxon>
        <taxon>Metazoa</taxon>
        <taxon>Ecdysozoa</taxon>
        <taxon>Tardigrada</taxon>
        <taxon>Eutardigrada</taxon>
        <taxon>Parachela</taxon>
        <taxon>Hypsibioidea</taxon>
        <taxon>Ramazzottiidae</taxon>
        <taxon>Ramazzottius</taxon>
    </lineage>
</organism>
<dbReference type="EMBL" id="BDGG01000010">
    <property type="protein sequence ID" value="GAV03867.1"/>
    <property type="molecule type" value="Genomic_DNA"/>
</dbReference>
<protein>
    <submittedName>
        <fullName evidence="2">Uncharacterized protein</fullName>
    </submittedName>
</protein>
<evidence type="ECO:0000256" key="1">
    <source>
        <dbReference type="SAM" id="MobiDB-lite"/>
    </source>
</evidence>
<keyword evidence="3" id="KW-1185">Reference proteome</keyword>
<reference evidence="2 3" key="1">
    <citation type="journal article" date="2016" name="Nat. Commun.">
        <title>Extremotolerant tardigrade genome and improved radiotolerance of human cultured cells by tardigrade-unique protein.</title>
        <authorList>
            <person name="Hashimoto T."/>
            <person name="Horikawa D.D."/>
            <person name="Saito Y."/>
            <person name="Kuwahara H."/>
            <person name="Kozuka-Hata H."/>
            <person name="Shin-I T."/>
            <person name="Minakuchi Y."/>
            <person name="Ohishi K."/>
            <person name="Motoyama A."/>
            <person name="Aizu T."/>
            <person name="Enomoto A."/>
            <person name="Kondo K."/>
            <person name="Tanaka S."/>
            <person name="Hara Y."/>
            <person name="Koshikawa S."/>
            <person name="Sagara H."/>
            <person name="Miura T."/>
            <person name="Yokobori S."/>
            <person name="Miyagawa K."/>
            <person name="Suzuki Y."/>
            <person name="Kubo T."/>
            <person name="Oyama M."/>
            <person name="Kohara Y."/>
            <person name="Fujiyama A."/>
            <person name="Arakawa K."/>
            <person name="Katayama T."/>
            <person name="Toyoda A."/>
            <person name="Kunieda T."/>
        </authorList>
    </citation>
    <scope>NUCLEOTIDE SEQUENCE [LARGE SCALE GENOMIC DNA]</scope>
    <source>
        <strain evidence="2 3">YOKOZUNA-1</strain>
    </source>
</reference>